<proteinExistence type="inferred from homology"/>
<evidence type="ECO:0000313" key="10">
    <source>
        <dbReference type="Proteomes" id="UP000214646"/>
    </source>
</evidence>
<dbReference type="Gene3D" id="3.30.470.10">
    <property type="match status" value="1"/>
</dbReference>
<dbReference type="EMBL" id="NIDE01000004">
    <property type="protein sequence ID" value="OWK43939.1"/>
    <property type="molecule type" value="Genomic_DNA"/>
</dbReference>
<evidence type="ECO:0000256" key="7">
    <source>
        <dbReference type="ARBA" id="ARBA00048798"/>
    </source>
</evidence>
<protein>
    <recommendedName>
        <fullName evidence="5">branched-chain-amino-acid transaminase</fullName>
        <ecNumber evidence="5">2.6.1.42</ecNumber>
    </recommendedName>
</protein>
<evidence type="ECO:0000256" key="2">
    <source>
        <dbReference type="ARBA" id="ARBA00004931"/>
    </source>
</evidence>
<reference evidence="10" key="1">
    <citation type="submission" date="2017-06" db="EMBL/GenBank/DDBJ databases">
        <title>Genome analysis of Fimbriiglobus ruber SP5, the first member of the order Planctomycetales with confirmed chitinolytic capability.</title>
        <authorList>
            <person name="Ravin N.V."/>
            <person name="Rakitin A.L."/>
            <person name="Ivanova A.A."/>
            <person name="Beletsky A.V."/>
            <person name="Kulichevskaya I.S."/>
            <person name="Mardanov A.V."/>
            <person name="Dedysh S.N."/>
        </authorList>
    </citation>
    <scope>NUCLEOTIDE SEQUENCE [LARGE SCALE GENOMIC DNA]</scope>
    <source>
        <strain evidence="10">SP5</strain>
    </source>
</reference>
<keyword evidence="10" id="KW-1185">Reference proteome</keyword>
<dbReference type="GO" id="GO:0046394">
    <property type="term" value="P:carboxylic acid biosynthetic process"/>
    <property type="evidence" value="ECO:0007669"/>
    <property type="project" value="UniProtKB-ARBA"/>
</dbReference>
<dbReference type="GO" id="GO:0005829">
    <property type="term" value="C:cytosol"/>
    <property type="evidence" value="ECO:0007669"/>
    <property type="project" value="TreeGrafter"/>
</dbReference>
<dbReference type="InterPro" id="IPR050571">
    <property type="entry name" value="Class-IV_PLP-Dep_Aminotrnsfr"/>
</dbReference>
<dbReference type="AlphaFoldDB" id="A0A225E375"/>
<keyword evidence="9" id="KW-0808">Transferase</keyword>
<comment type="pathway">
    <text evidence="1">Amino-acid biosynthesis; L-isoleucine biosynthesis; L-isoleucine from 2-oxobutanoate: step 4/4.</text>
</comment>
<dbReference type="Proteomes" id="UP000214646">
    <property type="component" value="Unassembled WGS sequence"/>
</dbReference>
<dbReference type="Gene3D" id="3.20.10.10">
    <property type="entry name" value="D-amino Acid Aminotransferase, subunit A, domain 2"/>
    <property type="match status" value="1"/>
</dbReference>
<evidence type="ECO:0000256" key="8">
    <source>
        <dbReference type="ARBA" id="ARBA00049229"/>
    </source>
</evidence>
<comment type="pathway">
    <text evidence="3">Amino-acid biosynthesis; L-leucine biosynthesis; L-leucine from 3-methyl-2-oxobutanoate: step 4/4.</text>
</comment>
<accession>A0A225E375</accession>
<comment type="catalytic activity">
    <reaction evidence="8">
        <text>L-leucine + 2-oxoglutarate = 4-methyl-2-oxopentanoate + L-glutamate</text>
        <dbReference type="Rhea" id="RHEA:18321"/>
        <dbReference type="ChEBI" id="CHEBI:16810"/>
        <dbReference type="ChEBI" id="CHEBI:17865"/>
        <dbReference type="ChEBI" id="CHEBI:29985"/>
        <dbReference type="ChEBI" id="CHEBI:57427"/>
        <dbReference type="EC" id="2.6.1.42"/>
    </reaction>
</comment>
<evidence type="ECO:0000256" key="4">
    <source>
        <dbReference type="ARBA" id="ARBA00009320"/>
    </source>
</evidence>
<gene>
    <name evidence="9" type="ORF">FRUB_03538</name>
</gene>
<dbReference type="SUPFAM" id="SSF56752">
    <property type="entry name" value="D-aminoacid aminotransferase-like PLP-dependent enzymes"/>
    <property type="match status" value="1"/>
</dbReference>
<dbReference type="InterPro" id="IPR043131">
    <property type="entry name" value="BCAT-like_N"/>
</dbReference>
<name>A0A225E375_9BACT</name>
<dbReference type="Pfam" id="PF01063">
    <property type="entry name" value="Aminotran_4"/>
    <property type="match status" value="1"/>
</dbReference>
<organism evidence="9 10">
    <name type="scientific">Fimbriiglobus ruber</name>
    <dbReference type="NCBI Taxonomy" id="1908690"/>
    <lineage>
        <taxon>Bacteria</taxon>
        <taxon>Pseudomonadati</taxon>
        <taxon>Planctomycetota</taxon>
        <taxon>Planctomycetia</taxon>
        <taxon>Gemmatales</taxon>
        <taxon>Gemmataceae</taxon>
        <taxon>Fimbriiglobus</taxon>
    </lineage>
</organism>
<evidence type="ECO:0000256" key="6">
    <source>
        <dbReference type="ARBA" id="ARBA00048212"/>
    </source>
</evidence>
<keyword evidence="9" id="KW-0032">Aminotransferase</keyword>
<dbReference type="InterPro" id="IPR001544">
    <property type="entry name" value="Aminotrans_IV"/>
</dbReference>
<dbReference type="OrthoDB" id="9805628at2"/>
<comment type="catalytic activity">
    <reaction evidence="7">
        <text>L-isoleucine + 2-oxoglutarate = (S)-3-methyl-2-oxopentanoate + L-glutamate</text>
        <dbReference type="Rhea" id="RHEA:24801"/>
        <dbReference type="ChEBI" id="CHEBI:16810"/>
        <dbReference type="ChEBI" id="CHEBI:29985"/>
        <dbReference type="ChEBI" id="CHEBI:35146"/>
        <dbReference type="ChEBI" id="CHEBI:58045"/>
        <dbReference type="EC" id="2.6.1.42"/>
    </reaction>
</comment>
<dbReference type="RefSeq" id="WP_161967430.1">
    <property type="nucleotide sequence ID" value="NZ_NIDE01000004.1"/>
</dbReference>
<dbReference type="GO" id="GO:0004084">
    <property type="term" value="F:branched-chain-amino-acid transaminase activity"/>
    <property type="evidence" value="ECO:0007669"/>
    <property type="project" value="UniProtKB-EC"/>
</dbReference>
<dbReference type="InterPro" id="IPR043132">
    <property type="entry name" value="BCAT-like_C"/>
</dbReference>
<comment type="catalytic activity">
    <reaction evidence="6">
        <text>L-valine + 2-oxoglutarate = 3-methyl-2-oxobutanoate + L-glutamate</text>
        <dbReference type="Rhea" id="RHEA:24813"/>
        <dbReference type="ChEBI" id="CHEBI:11851"/>
        <dbReference type="ChEBI" id="CHEBI:16810"/>
        <dbReference type="ChEBI" id="CHEBI:29985"/>
        <dbReference type="ChEBI" id="CHEBI:57762"/>
        <dbReference type="EC" id="2.6.1.42"/>
    </reaction>
</comment>
<comment type="pathway">
    <text evidence="2">Amino-acid biosynthesis; L-valine biosynthesis; L-valine from pyruvate: step 4/4.</text>
</comment>
<evidence type="ECO:0000256" key="1">
    <source>
        <dbReference type="ARBA" id="ARBA00004824"/>
    </source>
</evidence>
<sequence>MSAKIWIDGKLVDKNDAKVGLFDHGFLFGDGVWEGMRIYGGQVFRLTEHVARLCASAACLGISIPFSPDALSTTVAETVRANNRTYGYVRVIVTRGAGTLGLDPRKCTPSVIVIAEDVVTFPRELYEFGLTLVTAATPRHPIGLAPPYPQTLGNVAAVLQKAEALRAGCLDALVLMGSGEVVGTVEGSLFVVSGGVVRTPPPGVGPPDPVTRGALFDLVRATGREVAEQTLTRADVAGAEEAFIVGTAAEVIAVASLDGRPVGAGREGPVAREMRSAFRRATRGESDGAAGGAS</sequence>
<evidence type="ECO:0000256" key="3">
    <source>
        <dbReference type="ARBA" id="ARBA00005072"/>
    </source>
</evidence>
<dbReference type="EC" id="2.6.1.42" evidence="5"/>
<evidence type="ECO:0000313" key="9">
    <source>
        <dbReference type="EMBL" id="OWK43939.1"/>
    </source>
</evidence>
<comment type="caution">
    <text evidence="9">The sequence shown here is derived from an EMBL/GenBank/DDBJ whole genome shotgun (WGS) entry which is preliminary data.</text>
</comment>
<dbReference type="PANTHER" id="PTHR42743">
    <property type="entry name" value="AMINO-ACID AMINOTRANSFERASE"/>
    <property type="match status" value="1"/>
</dbReference>
<dbReference type="InterPro" id="IPR036038">
    <property type="entry name" value="Aminotransferase-like"/>
</dbReference>
<dbReference type="PANTHER" id="PTHR42743:SF11">
    <property type="entry name" value="AMINODEOXYCHORISMATE LYASE"/>
    <property type="match status" value="1"/>
</dbReference>
<evidence type="ECO:0000256" key="5">
    <source>
        <dbReference type="ARBA" id="ARBA00013053"/>
    </source>
</evidence>
<comment type="similarity">
    <text evidence="4">Belongs to the class-IV pyridoxal-phosphate-dependent aminotransferase family.</text>
</comment>